<dbReference type="Proteomes" id="UP001652660">
    <property type="component" value="Chromosome 7c"/>
</dbReference>
<dbReference type="PROSITE" id="PS00375">
    <property type="entry name" value="UDPGT"/>
    <property type="match status" value="1"/>
</dbReference>
<evidence type="ECO:0000256" key="4">
    <source>
        <dbReference type="RuleBase" id="RU003718"/>
    </source>
</evidence>
<dbReference type="PANTHER" id="PTHR11926:SF774">
    <property type="entry name" value="UDP-GLYCOSYLTRANSFERASE 85A1-RELATED"/>
    <property type="match status" value="1"/>
</dbReference>
<evidence type="ECO:0000256" key="1">
    <source>
        <dbReference type="ARBA" id="ARBA00009995"/>
    </source>
</evidence>
<protein>
    <recommendedName>
        <fullName evidence="5">Glycosyltransferase</fullName>
        <ecNumber evidence="5">2.4.1.-</ecNumber>
    </recommendedName>
</protein>
<dbReference type="GO" id="GO:0080043">
    <property type="term" value="F:quercetin 3-O-glucosyltransferase activity"/>
    <property type="evidence" value="ECO:0007669"/>
    <property type="project" value="TreeGrafter"/>
</dbReference>
<dbReference type="InterPro" id="IPR002213">
    <property type="entry name" value="UDP_glucos_trans"/>
</dbReference>
<dbReference type="Gene3D" id="3.40.50.2000">
    <property type="entry name" value="Glycogen Phosphorylase B"/>
    <property type="match status" value="2"/>
</dbReference>
<organism evidence="6 7">
    <name type="scientific">Coffea arabica</name>
    <name type="common">Arabian coffee</name>
    <dbReference type="NCBI Taxonomy" id="13443"/>
    <lineage>
        <taxon>Eukaryota</taxon>
        <taxon>Viridiplantae</taxon>
        <taxon>Streptophyta</taxon>
        <taxon>Embryophyta</taxon>
        <taxon>Tracheophyta</taxon>
        <taxon>Spermatophyta</taxon>
        <taxon>Magnoliopsida</taxon>
        <taxon>eudicotyledons</taxon>
        <taxon>Gunneridae</taxon>
        <taxon>Pentapetalae</taxon>
        <taxon>asterids</taxon>
        <taxon>lamiids</taxon>
        <taxon>Gentianales</taxon>
        <taxon>Rubiaceae</taxon>
        <taxon>Ixoroideae</taxon>
        <taxon>Gardenieae complex</taxon>
        <taxon>Bertiereae - Coffeeae clade</taxon>
        <taxon>Coffeeae</taxon>
        <taxon>Coffea</taxon>
    </lineage>
</organism>
<dbReference type="RefSeq" id="XP_027075258.1">
    <property type="nucleotide sequence ID" value="XM_027219457.2"/>
</dbReference>
<dbReference type="SUPFAM" id="SSF53756">
    <property type="entry name" value="UDP-Glycosyltransferase/glycogen phosphorylase"/>
    <property type="match status" value="1"/>
</dbReference>
<evidence type="ECO:0000256" key="5">
    <source>
        <dbReference type="RuleBase" id="RU362057"/>
    </source>
</evidence>
<name>A0A6P6TA13_COFAR</name>
<dbReference type="FunFam" id="3.40.50.2000:FF:000027">
    <property type="entry name" value="Glycosyltransferase"/>
    <property type="match status" value="1"/>
</dbReference>
<dbReference type="AlphaFoldDB" id="A0A6P6TA13"/>
<dbReference type="PANTHER" id="PTHR11926">
    <property type="entry name" value="GLUCOSYL/GLUCURONOSYL TRANSFERASES"/>
    <property type="match status" value="1"/>
</dbReference>
<gene>
    <name evidence="7" type="primary">LOC113699245</name>
</gene>
<evidence type="ECO:0000256" key="2">
    <source>
        <dbReference type="ARBA" id="ARBA00022676"/>
    </source>
</evidence>
<dbReference type="CDD" id="cd03784">
    <property type="entry name" value="GT1_Gtf-like"/>
    <property type="match status" value="1"/>
</dbReference>
<keyword evidence="3 4" id="KW-0808">Transferase</keyword>
<evidence type="ECO:0000313" key="6">
    <source>
        <dbReference type="Proteomes" id="UP001652660"/>
    </source>
</evidence>
<dbReference type="OrthoDB" id="1676282at2759"/>
<dbReference type="Pfam" id="PF00201">
    <property type="entry name" value="UDPGT"/>
    <property type="match status" value="1"/>
</dbReference>
<reference evidence="7" key="2">
    <citation type="submission" date="2025-08" db="UniProtKB">
        <authorList>
            <consortium name="RefSeq"/>
        </authorList>
    </citation>
    <scope>IDENTIFICATION</scope>
    <source>
        <tissue evidence="7">Leaves</tissue>
    </source>
</reference>
<dbReference type="EC" id="2.4.1.-" evidence="5"/>
<dbReference type="GO" id="GO:0080044">
    <property type="term" value="F:quercetin 7-O-glucosyltransferase activity"/>
    <property type="evidence" value="ECO:0007669"/>
    <property type="project" value="TreeGrafter"/>
</dbReference>
<comment type="similarity">
    <text evidence="1 4">Belongs to the UDP-glycosyltransferase family.</text>
</comment>
<sequence>MHIKEDFNCKLIKEQMAMGKAVRKPHAVCIPHPSQSHIGAMLKLAKLLHHKGFYITFVHTEYNYKRLLKSRGPKSLDGSPDFKFETIPDGLPPAENDDVTQDVFQLLLSTAKNFYRPFVDLIRRLNNKASVDDEFPPVTCIISDAVLSTFTVEAAEELGIPDVLFWTMSALTVMCFSQFPQLRERGYTPLKDASWFTNGYMENTIDWIPGISSVRLKDIPTVIWTTDPKDEFVDYLVKLIPWTLKGAAVILNTFEQLEHGILEQFSSMMDHVYTLGPIHLLHKEVQKDDHSTEAIQSNLWKEDDSCIEWLNSKKAGSVAYVNFGSITVMTENQLVEFAMGLANSMQYFLWIIRPDLVNGGPIDLPPEFFIASKDRGMLATWCNQELVLSHPSVGAFLTHCGWNSVLESLSAGVPMICWPFFADQQTNCLSCCSYWGVGVEIDNNVNRKEVENAVRDLMEGEKGKEIKKKTLEWKNKAEEAIKHGGSSYLNLDKMIEEVLLAPKI</sequence>
<keyword evidence="2 4" id="KW-0328">Glycosyltransferase</keyword>
<dbReference type="GeneID" id="113699245"/>
<dbReference type="InterPro" id="IPR035595">
    <property type="entry name" value="UDP_glycos_trans_CS"/>
</dbReference>
<reference evidence="6" key="1">
    <citation type="journal article" date="2025" name="Foods">
        <title>Unveiling the Microbial Signatures of Arabica Coffee Cherries: Insights into Ripeness Specific Diversity, Functional Traits, and Implications for Quality and Safety.</title>
        <authorList>
            <consortium name="RefSeq"/>
            <person name="Tenea G.N."/>
            <person name="Cifuentes V."/>
            <person name="Reyes P."/>
            <person name="Cevallos-Vallejos M."/>
        </authorList>
    </citation>
    <scope>NUCLEOTIDE SEQUENCE [LARGE SCALE GENOMIC DNA]</scope>
</reference>
<accession>A0A6P6TA13</accession>
<evidence type="ECO:0000256" key="3">
    <source>
        <dbReference type="ARBA" id="ARBA00022679"/>
    </source>
</evidence>
<evidence type="ECO:0000313" key="7">
    <source>
        <dbReference type="RefSeq" id="XP_027075258.1"/>
    </source>
</evidence>
<keyword evidence="6" id="KW-1185">Reference proteome</keyword>
<dbReference type="FunFam" id="3.40.50.2000:FF:000065">
    <property type="entry name" value="Glycosyltransferase"/>
    <property type="match status" value="1"/>
</dbReference>
<proteinExistence type="inferred from homology"/>